<keyword evidence="3" id="KW-0812">Transmembrane</keyword>
<dbReference type="EMBL" id="DRMH01000059">
    <property type="protein sequence ID" value="HFC97727.1"/>
    <property type="molecule type" value="Genomic_DNA"/>
</dbReference>
<keyword evidence="3" id="KW-0472">Membrane</keyword>
<evidence type="ECO:0000256" key="1">
    <source>
        <dbReference type="ARBA" id="ARBA00022676"/>
    </source>
</evidence>
<dbReference type="GO" id="GO:0009244">
    <property type="term" value="P:lipopolysaccharide core region biosynthetic process"/>
    <property type="evidence" value="ECO:0007669"/>
    <property type="project" value="TreeGrafter"/>
</dbReference>
<feature type="transmembrane region" description="Helical" evidence="3">
    <location>
        <begin position="12"/>
        <end position="30"/>
    </location>
</feature>
<dbReference type="AlphaFoldDB" id="A0A7C3CFX5"/>
<organism evidence="4">
    <name type="scientific">Thermosulfurimonas dismutans</name>
    <dbReference type="NCBI Taxonomy" id="999894"/>
    <lineage>
        <taxon>Bacteria</taxon>
        <taxon>Pseudomonadati</taxon>
        <taxon>Thermodesulfobacteriota</taxon>
        <taxon>Thermodesulfobacteria</taxon>
        <taxon>Thermodesulfobacteriales</taxon>
        <taxon>Thermodesulfobacteriaceae</taxon>
        <taxon>Thermosulfurimonas</taxon>
    </lineage>
</organism>
<keyword evidence="2" id="KW-0808">Transferase</keyword>
<dbReference type="Proteomes" id="UP000886043">
    <property type="component" value="Unassembled WGS sequence"/>
</dbReference>
<evidence type="ECO:0000313" key="4">
    <source>
        <dbReference type="EMBL" id="HFC97727.1"/>
    </source>
</evidence>
<dbReference type="Pfam" id="PF01075">
    <property type="entry name" value="Glyco_transf_9"/>
    <property type="match status" value="1"/>
</dbReference>
<dbReference type="InterPro" id="IPR051199">
    <property type="entry name" value="LPS_LOS_Heptosyltrfase"/>
</dbReference>
<sequence>MRGKPGLRGGAELFYVLLSLLLYPFLFPFLRPRKNLSRLAVIQTAKIGDLICSTPLFREIKRHYPEAELTVFTSPVSRGILTHNPYVDRVVILDKAEYRGLRGKLRLARFFRRERFDAVISLNPNVLYAVSLFWGLVPLRIGILSSFSGRTYRLASSLFSRVYYHSPERMVSEVHLKMLEPLGIKATDPSRDIFPSPEGEEKARTFLSSVCEPLIGVAVSSRNRLKAIEPGTWARLIDLISQNLKARVVLIGSEAERTFGEHILSRIRDPKAVLNALGAFTLEELPSLLKRLRIFVGVDTGIMYMADALGVPVVVIAGPTNPREQRPLGKRSLILVPEGLPCAPCSYVFNTQRSCRRGDRACITSISPERIFEAVKTLYEKTDSHA</sequence>
<dbReference type="GO" id="GO:0008713">
    <property type="term" value="F:ADP-heptose-lipopolysaccharide heptosyltransferase activity"/>
    <property type="evidence" value="ECO:0007669"/>
    <property type="project" value="TreeGrafter"/>
</dbReference>
<evidence type="ECO:0000256" key="2">
    <source>
        <dbReference type="ARBA" id="ARBA00022679"/>
    </source>
</evidence>
<keyword evidence="1" id="KW-0328">Glycosyltransferase</keyword>
<accession>A0A7C3CFX5</accession>
<keyword evidence="3" id="KW-1133">Transmembrane helix</keyword>
<reference evidence="4" key="1">
    <citation type="journal article" date="2020" name="mSystems">
        <title>Genome- and Community-Level Interaction Insights into Carbon Utilization and Element Cycling Functions of Hydrothermarchaeota in Hydrothermal Sediment.</title>
        <authorList>
            <person name="Zhou Z."/>
            <person name="Liu Y."/>
            <person name="Xu W."/>
            <person name="Pan J."/>
            <person name="Luo Z.H."/>
            <person name="Li M."/>
        </authorList>
    </citation>
    <scope>NUCLEOTIDE SEQUENCE [LARGE SCALE GENOMIC DNA]</scope>
    <source>
        <strain evidence="4">HyVt-483</strain>
    </source>
</reference>
<dbReference type="PANTHER" id="PTHR30160:SF7">
    <property type="entry name" value="ADP-HEPTOSE--LPS HEPTOSYLTRANSFERASE 2"/>
    <property type="match status" value="1"/>
</dbReference>
<protein>
    <submittedName>
        <fullName evidence="4">Glycosyltransferase family 9 protein</fullName>
    </submittedName>
</protein>
<evidence type="ECO:0000256" key="3">
    <source>
        <dbReference type="SAM" id="Phobius"/>
    </source>
</evidence>
<dbReference type="Gene3D" id="3.40.50.2000">
    <property type="entry name" value="Glycogen Phosphorylase B"/>
    <property type="match status" value="2"/>
</dbReference>
<gene>
    <name evidence="4" type="ORF">ENJ40_04620</name>
</gene>
<dbReference type="GO" id="GO:0005829">
    <property type="term" value="C:cytosol"/>
    <property type="evidence" value="ECO:0007669"/>
    <property type="project" value="TreeGrafter"/>
</dbReference>
<dbReference type="CDD" id="cd03789">
    <property type="entry name" value="GT9_LPS_heptosyltransferase"/>
    <property type="match status" value="1"/>
</dbReference>
<dbReference type="SUPFAM" id="SSF53756">
    <property type="entry name" value="UDP-Glycosyltransferase/glycogen phosphorylase"/>
    <property type="match status" value="1"/>
</dbReference>
<proteinExistence type="predicted"/>
<name>A0A7C3CFX5_9BACT</name>
<dbReference type="PANTHER" id="PTHR30160">
    <property type="entry name" value="TETRAACYLDISACCHARIDE 4'-KINASE-RELATED"/>
    <property type="match status" value="1"/>
</dbReference>
<dbReference type="InterPro" id="IPR002201">
    <property type="entry name" value="Glyco_trans_9"/>
</dbReference>
<comment type="caution">
    <text evidence="4">The sequence shown here is derived from an EMBL/GenBank/DDBJ whole genome shotgun (WGS) entry which is preliminary data.</text>
</comment>